<feature type="domain" description="Alcohol dehydrogenase-like N-terminal" evidence="6">
    <location>
        <begin position="12"/>
        <end position="60"/>
    </location>
</feature>
<keyword evidence="2" id="KW-0479">Metal-binding</keyword>
<evidence type="ECO:0000256" key="1">
    <source>
        <dbReference type="ARBA" id="ARBA00001947"/>
    </source>
</evidence>
<dbReference type="InterPro" id="IPR011032">
    <property type="entry name" value="GroES-like_sf"/>
</dbReference>
<proteinExistence type="predicted"/>
<feature type="non-terminal residue" evidence="7">
    <location>
        <position position="63"/>
    </location>
</feature>
<accession>A0A382G8A5</accession>
<protein>
    <recommendedName>
        <fullName evidence="6">Alcohol dehydrogenase-like N-terminal domain-containing protein</fullName>
    </recommendedName>
</protein>
<evidence type="ECO:0000256" key="4">
    <source>
        <dbReference type="ARBA" id="ARBA00023002"/>
    </source>
</evidence>
<keyword evidence="4" id="KW-0560">Oxidoreductase</keyword>
<keyword evidence="3" id="KW-0862">Zinc</keyword>
<dbReference type="AlphaFoldDB" id="A0A382G8A5"/>
<dbReference type="SUPFAM" id="SSF50129">
    <property type="entry name" value="GroES-like"/>
    <property type="match status" value="1"/>
</dbReference>
<dbReference type="EMBL" id="UINC01053926">
    <property type="protein sequence ID" value="SVB71035.1"/>
    <property type="molecule type" value="Genomic_DNA"/>
</dbReference>
<sequence length="63" mass="6719">MQEFPLPDSLAPGEVLVALRLATVCGSDLHTIEGRRSEPTPAILGHEGVGEVVRYGPGRDTLH</sequence>
<dbReference type="InterPro" id="IPR013154">
    <property type="entry name" value="ADH-like_N"/>
</dbReference>
<evidence type="ECO:0000259" key="6">
    <source>
        <dbReference type="Pfam" id="PF08240"/>
    </source>
</evidence>
<evidence type="ECO:0000256" key="5">
    <source>
        <dbReference type="ARBA" id="ARBA00023027"/>
    </source>
</evidence>
<evidence type="ECO:0000313" key="7">
    <source>
        <dbReference type="EMBL" id="SVB71035.1"/>
    </source>
</evidence>
<organism evidence="7">
    <name type="scientific">marine metagenome</name>
    <dbReference type="NCBI Taxonomy" id="408172"/>
    <lineage>
        <taxon>unclassified sequences</taxon>
        <taxon>metagenomes</taxon>
        <taxon>ecological metagenomes</taxon>
    </lineage>
</organism>
<keyword evidence="5" id="KW-0520">NAD</keyword>
<dbReference type="Gene3D" id="3.90.180.10">
    <property type="entry name" value="Medium-chain alcohol dehydrogenases, catalytic domain"/>
    <property type="match status" value="1"/>
</dbReference>
<gene>
    <name evidence="7" type="ORF">METZ01_LOCUS223889</name>
</gene>
<dbReference type="PANTHER" id="PTHR42940">
    <property type="entry name" value="ALCOHOL DEHYDROGENASE 1-RELATED"/>
    <property type="match status" value="1"/>
</dbReference>
<name>A0A382G8A5_9ZZZZ</name>
<dbReference type="GO" id="GO:0004022">
    <property type="term" value="F:alcohol dehydrogenase (NAD+) activity"/>
    <property type="evidence" value="ECO:0007669"/>
    <property type="project" value="TreeGrafter"/>
</dbReference>
<reference evidence="7" key="1">
    <citation type="submission" date="2018-05" db="EMBL/GenBank/DDBJ databases">
        <authorList>
            <person name="Lanie J.A."/>
            <person name="Ng W.-L."/>
            <person name="Kazmierczak K.M."/>
            <person name="Andrzejewski T.M."/>
            <person name="Davidsen T.M."/>
            <person name="Wayne K.J."/>
            <person name="Tettelin H."/>
            <person name="Glass J.I."/>
            <person name="Rusch D."/>
            <person name="Podicherti R."/>
            <person name="Tsui H.-C.T."/>
            <person name="Winkler M.E."/>
        </authorList>
    </citation>
    <scope>NUCLEOTIDE SEQUENCE</scope>
</reference>
<evidence type="ECO:0000256" key="3">
    <source>
        <dbReference type="ARBA" id="ARBA00022833"/>
    </source>
</evidence>
<dbReference type="GO" id="GO:0046872">
    <property type="term" value="F:metal ion binding"/>
    <property type="evidence" value="ECO:0007669"/>
    <property type="project" value="UniProtKB-KW"/>
</dbReference>
<evidence type="ECO:0000256" key="2">
    <source>
        <dbReference type="ARBA" id="ARBA00022723"/>
    </source>
</evidence>
<dbReference type="Pfam" id="PF08240">
    <property type="entry name" value="ADH_N"/>
    <property type="match status" value="1"/>
</dbReference>
<dbReference type="PANTHER" id="PTHR42940:SF3">
    <property type="entry name" value="ALCOHOL DEHYDROGENASE 1-RELATED"/>
    <property type="match status" value="1"/>
</dbReference>
<comment type="cofactor">
    <cofactor evidence="1">
        <name>Zn(2+)</name>
        <dbReference type="ChEBI" id="CHEBI:29105"/>
    </cofactor>
</comment>
<dbReference type="GO" id="GO:0005737">
    <property type="term" value="C:cytoplasm"/>
    <property type="evidence" value="ECO:0007669"/>
    <property type="project" value="TreeGrafter"/>
</dbReference>